<keyword evidence="7" id="KW-0067">ATP-binding</keyword>
<dbReference type="InterPro" id="IPR036890">
    <property type="entry name" value="HATPase_C_sf"/>
</dbReference>
<keyword evidence="3" id="KW-0597">Phosphoprotein</keyword>
<organism evidence="12 13">
    <name type="scientific">Oerskovia douganii</name>
    <dbReference type="NCBI Taxonomy" id="2762210"/>
    <lineage>
        <taxon>Bacteria</taxon>
        <taxon>Bacillati</taxon>
        <taxon>Actinomycetota</taxon>
        <taxon>Actinomycetes</taxon>
        <taxon>Micrococcales</taxon>
        <taxon>Cellulomonadaceae</taxon>
        <taxon>Oerskovia</taxon>
    </lineage>
</organism>
<evidence type="ECO:0000256" key="10">
    <source>
        <dbReference type="SAM" id="Phobius"/>
    </source>
</evidence>
<evidence type="ECO:0000256" key="7">
    <source>
        <dbReference type="ARBA" id="ARBA00022840"/>
    </source>
</evidence>
<dbReference type="AlphaFoldDB" id="A0A9D5U9W9"/>
<comment type="catalytic activity">
    <reaction evidence="1">
        <text>ATP + protein L-histidine = ADP + protein N-phospho-L-histidine.</text>
        <dbReference type="EC" id="2.7.13.3"/>
    </reaction>
</comment>
<dbReference type="InterPro" id="IPR050482">
    <property type="entry name" value="Sensor_HK_TwoCompSys"/>
</dbReference>
<dbReference type="GO" id="GO:0046983">
    <property type="term" value="F:protein dimerization activity"/>
    <property type="evidence" value="ECO:0007669"/>
    <property type="project" value="InterPro"/>
</dbReference>
<evidence type="ECO:0000256" key="4">
    <source>
        <dbReference type="ARBA" id="ARBA00022679"/>
    </source>
</evidence>
<dbReference type="GO" id="GO:0005524">
    <property type="term" value="F:ATP binding"/>
    <property type="evidence" value="ECO:0007669"/>
    <property type="project" value="UniProtKB-KW"/>
</dbReference>
<evidence type="ECO:0000256" key="9">
    <source>
        <dbReference type="SAM" id="MobiDB-lite"/>
    </source>
</evidence>
<proteinExistence type="predicted"/>
<name>A0A9D5U9W9_9CELL</name>
<evidence type="ECO:0000256" key="6">
    <source>
        <dbReference type="ARBA" id="ARBA00022777"/>
    </source>
</evidence>
<feature type="transmembrane region" description="Helical" evidence="10">
    <location>
        <begin position="79"/>
        <end position="105"/>
    </location>
</feature>
<dbReference type="Gene3D" id="3.30.565.10">
    <property type="entry name" value="Histidine kinase-like ATPase, C-terminal domain"/>
    <property type="match status" value="1"/>
</dbReference>
<feature type="region of interest" description="Disordered" evidence="9">
    <location>
        <begin position="386"/>
        <end position="418"/>
    </location>
</feature>
<protein>
    <recommendedName>
        <fullName evidence="2">histidine kinase</fullName>
        <ecNumber evidence="2">2.7.13.3</ecNumber>
    </recommendedName>
</protein>
<keyword evidence="10" id="KW-1133">Transmembrane helix</keyword>
<dbReference type="SUPFAM" id="SSF55874">
    <property type="entry name" value="ATPase domain of HSP90 chaperone/DNA topoisomerase II/histidine kinase"/>
    <property type="match status" value="1"/>
</dbReference>
<feature type="transmembrane region" description="Helical" evidence="10">
    <location>
        <begin position="43"/>
        <end position="67"/>
    </location>
</feature>
<evidence type="ECO:0000313" key="13">
    <source>
        <dbReference type="Proteomes" id="UP000822993"/>
    </source>
</evidence>
<feature type="domain" description="Histidine kinase/HSP90-like ATPase" evidence="11">
    <location>
        <begin position="288"/>
        <end position="384"/>
    </location>
</feature>
<sequence>MRTGTVWQDEFSRRLLGIAMLVRLISILMAFVGLVGEPLTATVLACSLAMSGASLALLLSPAVASFVARHPFVCVTDVLLSLAVVALVGVESPLVIATMSSALVVGFLFRPVIASACGIVLVAGYLLAAVVGDFGELGFMTAMGVPTLYVGLIVVGGAVRHAHDAQAEAVRLVAEARFASASADERARLAREMHDSLGKTLHGISLGAEALPRILARDPGAATYYATALADGAERAAQEARQILVRLRADQPDRPLVEVLRERCAAWEQETGVTCTFTVDGFVDISTDARYELLAIVEEALENARRHAEANRLVVRLVGRDGRVGVEVEDDGRGFVPAPDGTSPPRHYGLTGMAERARVAGLELTIRSAPARGTTVSVGLAAAGGGATAAADGYPSPLPKPLAPQGAGAKVASAGARG</sequence>
<dbReference type="SMART" id="SM00387">
    <property type="entry name" value="HATPase_c"/>
    <property type="match status" value="1"/>
</dbReference>
<keyword evidence="13" id="KW-1185">Reference proteome</keyword>
<evidence type="ECO:0000256" key="5">
    <source>
        <dbReference type="ARBA" id="ARBA00022741"/>
    </source>
</evidence>
<keyword evidence="6 12" id="KW-0418">Kinase</keyword>
<dbReference type="InterPro" id="IPR003594">
    <property type="entry name" value="HATPase_dom"/>
</dbReference>
<feature type="transmembrane region" description="Helical" evidence="10">
    <location>
        <begin position="15"/>
        <end position="36"/>
    </location>
</feature>
<evidence type="ECO:0000259" key="11">
    <source>
        <dbReference type="SMART" id="SM00387"/>
    </source>
</evidence>
<dbReference type="RefSeq" id="WP_193718389.1">
    <property type="nucleotide sequence ID" value="NZ_JACSPN010000002.1"/>
</dbReference>
<dbReference type="Pfam" id="PF02518">
    <property type="entry name" value="HATPase_c"/>
    <property type="match status" value="1"/>
</dbReference>
<evidence type="ECO:0000313" key="12">
    <source>
        <dbReference type="EMBL" id="MBE7699036.1"/>
    </source>
</evidence>
<evidence type="ECO:0000256" key="2">
    <source>
        <dbReference type="ARBA" id="ARBA00012438"/>
    </source>
</evidence>
<reference evidence="12 13" key="1">
    <citation type="submission" date="2020-08" db="EMBL/GenBank/DDBJ databases">
        <title>A Genomic Blueprint of the Chicken Gut Microbiome.</title>
        <authorList>
            <person name="Gilroy R."/>
            <person name="Ravi A."/>
            <person name="Getino M."/>
            <person name="Pursley I."/>
            <person name="Horton D.L."/>
            <person name="Alikhan N.-F."/>
            <person name="Baker D."/>
            <person name="Gharbi K."/>
            <person name="Hall N."/>
            <person name="Watson M."/>
            <person name="Adriaenssens E.M."/>
            <person name="Foster-Nyarko E."/>
            <person name="Jarju S."/>
            <person name="Secka A."/>
            <person name="Antonio M."/>
            <person name="Oren A."/>
            <person name="Chaudhuri R."/>
            <person name="La Ragione R.M."/>
            <person name="Hildebrand F."/>
            <person name="Pallen M.J."/>
        </authorList>
    </citation>
    <scope>NUCLEOTIDE SEQUENCE [LARGE SCALE GENOMIC DNA]</scope>
    <source>
        <strain evidence="12 13">Sa1BUA8</strain>
    </source>
</reference>
<comment type="caution">
    <text evidence="12">The sequence shown here is derived from an EMBL/GenBank/DDBJ whole genome shotgun (WGS) entry which is preliminary data.</text>
</comment>
<accession>A0A9D5U9W9</accession>
<evidence type="ECO:0000256" key="8">
    <source>
        <dbReference type="ARBA" id="ARBA00023012"/>
    </source>
</evidence>
<dbReference type="InterPro" id="IPR011712">
    <property type="entry name" value="Sig_transdc_His_kin_sub3_dim/P"/>
</dbReference>
<dbReference type="EMBL" id="JACSPN010000002">
    <property type="protein sequence ID" value="MBE7699036.1"/>
    <property type="molecule type" value="Genomic_DNA"/>
</dbReference>
<dbReference type="EC" id="2.7.13.3" evidence="2"/>
<keyword evidence="5" id="KW-0547">Nucleotide-binding</keyword>
<evidence type="ECO:0000256" key="1">
    <source>
        <dbReference type="ARBA" id="ARBA00000085"/>
    </source>
</evidence>
<gene>
    <name evidence="12" type="ORF">H9623_01765</name>
</gene>
<dbReference type="PANTHER" id="PTHR24421">
    <property type="entry name" value="NITRATE/NITRITE SENSOR PROTEIN NARX-RELATED"/>
    <property type="match status" value="1"/>
</dbReference>
<dbReference type="GO" id="GO:0000155">
    <property type="term" value="F:phosphorelay sensor kinase activity"/>
    <property type="evidence" value="ECO:0007669"/>
    <property type="project" value="InterPro"/>
</dbReference>
<keyword evidence="10" id="KW-0812">Transmembrane</keyword>
<dbReference type="Gene3D" id="1.20.5.1930">
    <property type="match status" value="1"/>
</dbReference>
<dbReference type="GO" id="GO:0016020">
    <property type="term" value="C:membrane"/>
    <property type="evidence" value="ECO:0007669"/>
    <property type="project" value="InterPro"/>
</dbReference>
<dbReference type="Proteomes" id="UP000822993">
    <property type="component" value="Unassembled WGS sequence"/>
</dbReference>
<dbReference type="CDD" id="cd16917">
    <property type="entry name" value="HATPase_UhpB-NarQ-NarX-like"/>
    <property type="match status" value="1"/>
</dbReference>
<dbReference type="Pfam" id="PF07730">
    <property type="entry name" value="HisKA_3"/>
    <property type="match status" value="1"/>
</dbReference>
<feature type="transmembrane region" description="Helical" evidence="10">
    <location>
        <begin position="137"/>
        <end position="159"/>
    </location>
</feature>
<keyword evidence="4" id="KW-0808">Transferase</keyword>
<evidence type="ECO:0000256" key="3">
    <source>
        <dbReference type="ARBA" id="ARBA00022553"/>
    </source>
</evidence>
<dbReference type="PANTHER" id="PTHR24421:SF10">
    <property type="entry name" value="NITRATE_NITRITE SENSOR PROTEIN NARQ"/>
    <property type="match status" value="1"/>
</dbReference>
<feature type="transmembrane region" description="Helical" evidence="10">
    <location>
        <begin position="112"/>
        <end position="131"/>
    </location>
</feature>
<keyword evidence="8" id="KW-0902">Two-component regulatory system</keyword>
<keyword evidence="10" id="KW-0472">Membrane</keyword>